<dbReference type="EMBL" id="PSQG01000004">
    <property type="protein sequence ID" value="RCH45382.1"/>
    <property type="molecule type" value="Genomic_DNA"/>
</dbReference>
<dbReference type="InterPro" id="IPR050188">
    <property type="entry name" value="RluA_PseudoU_synthase"/>
</dbReference>
<dbReference type="Proteomes" id="UP000253208">
    <property type="component" value="Unassembled WGS sequence"/>
</dbReference>
<evidence type="ECO:0000259" key="5">
    <source>
        <dbReference type="Pfam" id="PF00849"/>
    </source>
</evidence>
<comment type="catalytic activity">
    <reaction evidence="1">
        <text>a uridine in RNA = a pseudouridine in RNA</text>
        <dbReference type="Rhea" id="RHEA:48348"/>
        <dbReference type="Rhea" id="RHEA-COMP:12068"/>
        <dbReference type="Rhea" id="RHEA-COMP:12069"/>
        <dbReference type="ChEBI" id="CHEBI:65314"/>
        <dbReference type="ChEBI" id="CHEBI:65315"/>
    </reaction>
</comment>
<evidence type="ECO:0000313" key="7">
    <source>
        <dbReference type="Proteomes" id="UP000253208"/>
    </source>
</evidence>
<evidence type="ECO:0000256" key="3">
    <source>
        <dbReference type="ARBA" id="ARBA00031870"/>
    </source>
</evidence>
<dbReference type="GO" id="GO:0140098">
    <property type="term" value="F:catalytic activity, acting on RNA"/>
    <property type="evidence" value="ECO:0007669"/>
    <property type="project" value="UniProtKB-ARBA"/>
</dbReference>
<evidence type="ECO:0000256" key="1">
    <source>
        <dbReference type="ARBA" id="ARBA00000073"/>
    </source>
</evidence>
<proteinExistence type="inferred from homology"/>
<dbReference type="Pfam" id="PF00849">
    <property type="entry name" value="PseudoU_synth_2"/>
    <property type="match status" value="1"/>
</dbReference>
<dbReference type="Gene3D" id="3.30.2350.10">
    <property type="entry name" value="Pseudouridine synthase"/>
    <property type="match status" value="1"/>
</dbReference>
<dbReference type="GO" id="GO:0003723">
    <property type="term" value="F:RNA binding"/>
    <property type="evidence" value="ECO:0007669"/>
    <property type="project" value="InterPro"/>
</dbReference>
<dbReference type="GO" id="GO:0009982">
    <property type="term" value="F:pseudouridine synthase activity"/>
    <property type="evidence" value="ECO:0007669"/>
    <property type="project" value="InterPro"/>
</dbReference>
<name>A0A367G3U2_9FIRM</name>
<evidence type="ECO:0000256" key="2">
    <source>
        <dbReference type="ARBA" id="ARBA00010876"/>
    </source>
</evidence>
<dbReference type="GO" id="GO:0000455">
    <property type="term" value="P:enzyme-directed rRNA pseudouridine synthesis"/>
    <property type="evidence" value="ECO:0007669"/>
    <property type="project" value="TreeGrafter"/>
</dbReference>
<dbReference type="SUPFAM" id="SSF55120">
    <property type="entry name" value="Pseudouridine synthase"/>
    <property type="match status" value="1"/>
</dbReference>
<comment type="similarity">
    <text evidence="2">Belongs to the pseudouridine synthase RluA family.</text>
</comment>
<accession>A0A367G3U2</accession>
<dbReference type="InterPro" id="IPR020103">
    <property type="entry name" value="PsdUridine_synth_cat_dom_sf"/>
</dbReference>
<dbReference type="PANTHER" id="PTHR21600">
    <property type="entry name" value="MITOCHONDRIAL RNA PSEUDOURIDINE SYNTHASE"/>
    <property type="match status" value="1"/>
</dbReference>
<dbReference type="AlphaFoldDB" id="A0A367G3U2"/>
<dbReference type="CDD" id="cd02869">
    <property type="entry name" value="PseudoU_synth_RluA_like"/>
    <property type="match status" value="1"/>
</dbReference>
<evidence type="ECO:0000256" key="4">
    <source>
        <dbReference type="ARBA" id="ARBA00033164"/>
    </source>
</evidence>
<gene>
    <name evidence="6" type="ORF">C4886_03315</name>
</gene>
<dbReference type="InterPro" id="IPR006145">
    <property type="entry name" value="PsdUridine_synth_RsuA/RluA"/>
</dbReference>
<dbReference type="RefSeq" id="WP_114001698.1">
    <property type="nucleotide sequence ID" value="NZ_PSQG01000004.1"/>
</dbReference>
<sequence length="380" mass="41664">MNRYLTIYIPKTAVPAPVSRFLRTQAGLTKKQISQAKFRPGGIRKNGQQCRVTETAYPGDQIIICLEADDVDSAQLESSSFTVNSSNHNFQFSADAISYSDSAASEFAGSDVNSHNYHSLATTSQFLPELAIIYEDQDILAINKPAGIVTHPSGSHYSDSLANQVASYFRSKGEPTKVRSIGRLDKETSGILLFARNQTAAARLQNQREEGISEKTYLAAVSGFMPVDEDGAFHRISVPLAPDPDNRLKMVVSTDGTLPGSKHAETLYSVLKSTGPDVAAPASLVMLRLKTGRTHQIRVHMASLGHPLLGDSLYCLSDISNPFSRAALHAWKLKFQLPFSIDEAASDTRASMHHDKNAKKEISLEAPLPEDFKKFYETIF</sequence>
<evidence type="ECO:0000313" key="6">
    <source>
        <dbReference type="EMBL" id="RCH45382.1"/>
    </source>
</evidence>
<feature type="domain" description="Pseudouridine synthase RsuA/RluA-like" evidence="5">
    <location>
        <begin position="139"/>
        <end position="303"/>
    </location>
</feature>
<organism evidence="6 7">
    <name type="scientific">Blautia obeum</name>
    <dbReference type="NCBI Taxonomy" id="40520"/>
    <lineage>
        <taxon>Bacteria</taxon>
        <taxon>Bacillati</taxon>
        <taxon>Bacillota</taxon>
        <taxon>Clostridia</taxon>
        <taxon>Lachnospirales</taxon>
        <taxon>Lachnospiraceae</taxon>
        <taxon>Blautia</taxon>
    </lineage>
</organism>
<comment type="caution">
    <text evidence="6">The sequence shown here is derived from an EMBL/GenBank/DDBJ whole genome shotgun (WGS) entry which is preliminary data.</text>
</comment>
<reference evidence="6 7" key="1">
    <citation type="submission" date="2018-02" db="EMBL/GenBank/DDBJ databases">
        <title>Complete genome sequencing of Faecalibacterium prausnitzii strains isolated from the human gut.</title>
        <authorList>
            <person name="Fitzgerald B.C."/>
            <person name="Shkoporov A.N."/>
            <person name="Ross P.R."/>
            <person name="Hill C."/>
        </authorList>
    </citation>
    <scope>NUCLEOTIDE SEQUENCE [LARGE SCALE GENOMIC DNA]</scope>
    <source>
        <strain evidence="6 7">APC942/31-1</strain>
    </source>
</reference>
<dbReference type="PANTHER" id="PTHR21600:SF87">
    <property type="entry name" value="RNA PSEUDOURIDYLATE SYNTHASE DOMAIN-CONTAINING PROTEIN 1"/>
    <property type="match status" value="1"/>
</dbReference>
<protein>
    <recommendedName>
        <fullName evidence="3">RNA pseudouridylate synthase</fullName>
    </recommendedName>
    <alternativeName>
        <fullName evidence="4">RNA-uridine isomerase</fullName>
    </alternativeName>
</protein>